<reference evidence="1 2" key="2">
    <citation type="submission" date="2009-03" db="EMBL/GenBank/DDBJ databases">
        <title>Draft genome sequence of Roseburia inulinivorans (DSM 16841).</title>
        <authorList>
            <person name="Sudarsanam P."/>
            <person name="Ley R."/>
            <person name="Guruge J."/>
            <person name="Turnbaugh P.J."/>
            <person name="Mahowald M."/>
            <person name="Liep D."/>
            <person name="Gordon J."/>
        </authorList>
    </citation>
    <scope>NUCLEOTIDE SEQUENCE [LARGE SCALE GENOMIC DNA]</scope>
    <source>
        <strain evidence="1 2">DSM 16841</strain>
    </source>
</reference>
<protein>
    <submittedName>
        <fullName evidence="1">Uncharacterized protein</fullName>
    </submittedName>
</protein>
<dbReference type="AlphaFoldDB" id="C0FRY9"/>
<dbReference type="Proteomes" id="UP000003561">
    <property type="component" value="Unassembled WGS sequence"/>
</dbReference>
<sequence>MPMIFHFFSLFFRTFKNFNQNIFIFLFFYATLSPKPVYVMNI</sequence>
<name>C0FRY9_9FIRM</name>
<proteinExistence type="predicted"/>
<comment type="caution">
    <text evidence="1">The sequence shown here is derived from an EMBL/GenBank/DDBJ whole genome shotgun (WGS) entry which is preliminary data.</text>
</comment>
<reference evidence="1 2" key="1">
    <citation type="submission" date="2009-02" db="EMBL/GenBank/DDBJ databases">
        <authorList>
            <person name="Fulton L."/>
            <person name="Clifton S."/>
            <person name="Fulton B."/>
            <person name="Xu J."/>
            <person name="Minx P."/>
            <person name="Pepin K.H."/>
            <person name="Johnson M."/>
            <person name="Bhonagiri V."/>
            <person name="Nash W.E."/>
            <person name="Mardis E.R."/>
            <person name="Wilson R.K."/>
        </authorList>
    </citation>
    <scope>NUCLEOTIDE SEQUENCE [LARGE SCALE GENOMIC DNA]</scope>
    <source>
        <strain evidence="1 2">DSM 16841</strain>
    </source>
</reference>
<gene>
    <name evidence="1" type="ORF">ROSEINA2194_01500</name>
</gene>
<accession>C0FRY9</accession>
<dbReference type="EMBL" id="ACFY01000058">
    <property type="protein sequence ID" value="EEG94657.1"/>
    <property type="molecule type" value="Genomic_DNA"/>
</dbReference>
<evidence type="ECO:0000313" key="2">
    <source>
        <dbReference type="Proteomes" id="UP000003561"/>
    </source>
</evidence>
<organism evidence="1 2">
    <name type="scientific">Roseburia inulinivorans DSM 16841</name>
    <dbReference type="NCBI Taxonomy" id="622312"/>
    <lineage>
        <taxon>Bacteria</taxon>
        <taxon>Bacillati</taxon>
        <taxon>Bacillota</taxon>
        <taxon>Clostridia</taxon>
        <taxon>Lachnospirales</taxon>
        <taxon>Lachnospiraceae</taxon>
        <taxon>Roseburia</taxon>
    </lineage>
</organism>
<evidence type="ECO:0000313" key="1">
    <source>
        <dbReference type="EMBL" id="EEG94657.1"/>
    </source>
</evidence>